<evidence type="ECO:0000313" key="2">
    <source>
        <dbReference type="EMBL" id="MCZ3372937.1"/>
    </source>
</evidence>
<accession>A0A9E4ZT38</accession>
<name>A0A9E4ZT38_9EURY</name>
<dbReference type="Proteomes" id="UP001074446">
    <property type="component" value="Unassembled WGS sequence"/>
</dbReference>
<dbReference type="Proteomes" id="UP001068021">
    <property type="component" value="Unassembled WGS sequence"/>
</dbReference>
<evidence type="ECO:0000313" key="1">
    <source>
        <dbReference type="EMBL" id="MCZ3365182.1"/>
    </source>
</evidence>
<dbReference type="Pfam" id="PF12675">
    <property type="entry name" value="DUF3795"/>
    <property type="match status" value="1"/>
</dbReference>
<dbReference type="AlphaFoldDB" id="A0A9E4ZT38"/>
<gene>
    <name evidence="2" type="ORF">O3H35_09860</name>
    <name evidence="1" type="ORF">O3H54_04740</name>
</gene>
<organism evidence="1 3">
    <name type="scientific">Methanobacterium veterum</name>
    <dbReference type="NCBI Taxonomy" id="408577"/>
    <lineage>
        <taxon>Archaea</taxon>
        <taxon>Methanobacteriati</taxon>
        <taxon>Methanobacteriota</taxon>
        <taxon>Methanomada group</taxon>
        <taxon>Methanobacteria</taxon>
        <taxon>Methanobacteriales</taxon>
        <taxon>Methanobacteriaceae</taxon>
        <taxon>Methanobacterium</taxon>
    </lineage>
</organism>
<sequence>MGNEKLITCCGLYCGDCYGYHAKIASLAGKLDGELDNANFKKHADHFSALPFFNEFKNYDSFVDVLKTLKRLTCEGCRNRGGSPFCEIRRCCREKEIMGCWECGEFKSCKKLNFLNAVHGDAHIKNLDILKEKGAENFVNGDRYW</sequence>
<reference evidence="1" key="1">
    <citation type="submission" date="2022-12" db="EMBL/GenBank/DDBJ databases">
        <title>Reclassification of two methanogenic archaea species isolated from the Kolyma lowland permafrost.</title>
        <authorList>
            <person name="Trubitsyn V.E."/>
            <person name="Rivkina E.M."/>
            <person name="Shcherbakova V.A."/>
        </authorList>
    </citation>
    <scope>NUCLEOTIDE SEQUENCE</scope>
    <source>
        <strain evidence="1">M2</strain>
        <strain evidence="2">MK4</strain>
    </source>
</reference>
<evidence type="ECO:0000313" key="3">
    <source>
        <dbReference type="Proteomes" id="UP001068021"/>
    </source>
</evidence>
<dbReference type="RefSeq" id="WP_048080457.1">
    <property type="nucleotide sequence ID" value="NZ_JAPVER010000018.1"/>
</dbReference>
<proteinExistence type="predicted"/>
<keyword evidence="3" id="KW-1185">Reference proteome</keyword>
<comment type="caution">
    <text evidence="1">The sequence shown here is derived from an EMBL/GenBank/DDBJ whole genome shotgun (WGS) entry which is preliminary data.</text>
</comment>
<dbReference type="EMBL" id="JAPVER010000018">
    <property type="protein sequence ID" value="MCZ3365182.1"/>
    <property type="molecule type" value="Genomic_DNA"/>
</dbReference>
<dbReference type="EMBL" id="JAPVES010000030">
    <property type="protein sequence ID" value="MCZ3372937.1"/>
    <property type="molecule type" value="Genomic_DNA"/>
</dbReference>
<protein>
    <submittedName>
        <fullName evidence="1">DUF3795 domain-containing protein</fullName>
    </submittedName>
</protein>
<dbReference type="InterPro" id="IPR024227">
    <property type="entry name" value="DUF3795"/>
</dbReference>